<name>A0A5C8GJI6_9BACT</name>
<evidence type="ECO:0000313" key="6">
    <source>
        <dbReference type="Proteomes" id="UP000321612"/>
    </source>
</evidence>
<dbReference type="RefSeq" id="WP_130828594.1">
    <property type="nucleotide sequence ID" value="NZ_SDIK01000037.1"/>
</dbReference>
<gene>
    <name evidence="5" type="ORF">ETF27_05615</name>
</gene>
<dbReference type="InterPro" id="IPR040255">
    <property type="entry name" value="Non-specific_endonuclease"/>
</dbReference>
<dbReference type="Gene3D" id="3.40.570.10">
    <property type="entry name" value="Extracellular Endonuclease, subunit A"/>
    <property type="match status" value="1"/>
</dbReference>
<evidence type="ECO:0000256" key="1">
    <source>
        <dbReference type="PIRSR" id="PIRSR640255-1"/>
    </source>
</evidence>
<dbReference type="SMART" id="SM00477">
    <property type="entry name" value="NUC"/>
    <property type="match status" value="1"/>
</dbReference>
<evidence type="ECO:0000256" key="2">
    <source>
        <dbReference type="PIRSR" id="PIRSR640255-2"/>
    </source>
</evidence>
<feature type="domain" description="ENPP1-3/EXOG-like endonuclease/phosphodiesterase" evidence="3">
    <location>
        <begin position="86"/>
        <end position="296"/>
    </location>
</feature>
<dbReference type="InterPro" id="IPR044929">
    <property type="entry name" value="DNA/RNA_non-sp_Endonuclease_sf"/>
</dbReference>
<dbReference type="OrthoDB" id="9811262at2"/>
<dbReference type="SMART" id="SM00892">
    <property type="entry name" value="Endonuclease_NS"/>
    <property type="match status" value="1"/>
</dbReference>
<comment type="caution">
    <text evidence="5">The sequence shown here is derived from an EMBL/GenBank/DDBJ whole genome shotgun (WGS) entry which is preliminary data.</text>
</comment>
<evidence type="ECO:0000259" key="4">
    <source>
        <dbReference type="SMART" id="SM00892"/>
    </source>
</evidence>
<evidence type="ECO:0000259" key="3">
    <source>
        <dbReference type="SMART" id="SM00477"/>
    </source>
</evidence>
<keyword evidence="5" id="KW-0378">Hydrolase</keyword>
<dbReference type="GO" id="GO:0046872">
    <property type="term" value="F:metal ion binding"/>
    <property type="evidence" value="ECO:0007669"/>
    <property type="project" value="UniProtKB-KW"/>
</dbReference>
<protein>
    <submittedName>
        <fullName evidence="5">DNA/RNA non-specific endonuclease</fullName>
    </submittedName>
</protein>
<feature type="binding site" evidence="2">
    <location>
        <position position="191"/>
    </location>
    <ligand>
        <name>Mg(2+)</name>
        <dbReference type="ChEBI" id="CHEBI:18420"/>
        <note>catalytic</note>
    </ligand>
</feature>
<feature type="domain" description="DNA/RNA non-specific endonuclease/pyrophosphatase/phosphodiesterase" evidence="4">
    <location>
        <begin position="89"/>
        <end position="296"/>
    </location>
</feature>
<dbReference type="Pfam" id="PF01223">
    <property type="entry name" value="Endonuclease_NS"/>
    <property type="match status" value="1"/>
</dbReference>
<feature type="active site" description="Proton acceptor" evidence="1">
    <location>
        <position position="160"/>
    </location>
</feature>
<keyword evidence="5" id="KW-0255">Endonuclease</keyword>
<dbReference type="PANTHER" id="PTHR13966:SF5">
    <property type="entry name" value="ENDONUCLEASE G, MITOCHONDRIAL"/>
    <property type="match status" value="1"/>
</dbReference>
<dbReference type="GO" id="GO:0003676">
    <property type="term" value="F:nucleic acid binding"/>
    <property type="evidence" value="ECO:0007669"/>
    <property type="project" value="InterPro"/>
</dbReference>
<keyword evidence="6" id="KW-1185">Reference proteome</keyword>
<organism evidence="5 6">
    <name type="scientific">Prevotella brunnea</name>
    <dbReference type="NCBI Taxonomy" id="2508867"/>
    <lineage>
        <taxon>Bacteria</taxon>
        <taxon>Pseudomonadati</taxon>
        <taxon>Bacteroidota</taxon>
        <taxon>Bacteroidia</taxon>
        <taxon>Bacteroidales</taxon>
        <taxon>Prevotellaceae</taxon>
        <taxon>Prevotella</taxon>
    </lineage>
</organism>
<dbReference type="GO" id="GO:0016787">
    <property type="term" value="F:hydrolase activity"/>
    <property type="evidence" value="ECO:0007669"/>
    <property type="project" value="InterPro"/>
</dbReference>
<evidence type="ECO:0000313" key="5">
    <source>
        <dbReference type="EMBL" id="TXJ62191.1"/>
    </source>
</evidence>
<dbReference type="GO" id="GO:0004519">
    <property type="term" value="F:endonuclease activity"/>
    <property type="evidence" value="ECO:0007669"/>
    <property type="project" value="UniProtKB-KW"/>
</dbReference>
<dbReference type="SUPFAM" id="SSF54060">
    <property type="entry name" value="His-Me finger endonucleases"/>
    <property type="match status" value="1"/>
</dbReference>
<dbReference type="InterPro" id="IPR044925">
    <property type="entry name" value="His-Me_finger_sf"/>
</dbReference>
<keyword evidence="5" id="KW-0540">Nuclease</keyword>
<sequence>MKRSKLYNLALFSYFIFFTTFYSCSGSKSPIDGDDGVIAQNNSNSNLENKNLYTHRLEFPRVKGDNNIILVHEAQLAYDNKQKKTHYEYGVNYSTEWDIQKKSQRWSCYQMYANNSIQNTNRYKPNTNIGELQYPQDPLLDAHNAFSSDPYWRSGFDHGHICPSADRLCSKEANIQTFYLTNMQPQWNSFNAGIWEKAESWLRSKNNDGFRDTLYVVKGGTIDRENLIMQKLNNGLIVPKYFYMAILAKKGNSYMAIGLWFEHKANDGNLTASYVRNIDELEELTGIDFFCNLPDEIENRIESLPRKNVARIWGLK</sequence>
<dbReference type="AlphaFoldDB" id="A0A5C8GJI6"/>
<dbReference type="InterPro" id="IPR001604">
    <property type="entry name" value="Endo_G_ENPP1-like_dom"/>
</dbReference>
<dbReference type="InterPro" id="IPR020821">
    <property type="entry name" value="ENPP1-3/EXOG-like_nuc-like"/>
</dbReference>
<dbReference type="PANTHER" id="PTHR13966">
    <property type="entry name" value="ENDONUCLEASE RELATED"/>
    <property type="match status" value="1"/>
</dbReference>
<dbReference type="PROSITE" id="PS51257">
    <property type="entry name" value="PROKAR_LIPOPROTEIN"/>
    <property type="match status" value="1"/>
</dbReference>
<dbReference type="EMBL" id="SDIK01000037">
    <property type="protein sequence ID" value="TXJ62191.1"/>
    <property type="molecule type" value="Genomic_DNA"/>
</dbReference>
<reference evidence="6" key="1">
    <citation type="submission" date="2019-05" db="EMBL/GenBank/DDBJ databases">
        <title>Prevotella brunnea sp. nov., isolated from a wound of a patient.</title>
        <authorList>
            <person name="Buhl M."/>
        </authorList>
    </citation>
    <scope>NUCLEOTIDE SEQUENCE [LARGE SCALE GENOMIC DNA]</scope>
    <source>
        <strain evidence="6">A2672</strain>
    </source>
</reference>
<keyword evidence="2" id="KW-0479">Metal-binding</keyword>
<dbReference type="Proteomes" id="UP000321612">
    <property type="component" value="Unassembled WGS sequence"/>
</dbReference>
<accession>A0A5C8GJI6</accession>
<proteinExistence type="predicted"/>